<dbReference type="PANTHER" id="PTHR34145">
    <property type="entry name" value="OS02G0105600 PROTEIN"/>
    <property type="match status" value="1"/>
</dbReference>
<feature type="region of interest" description="Disordered" evidence="1">
    <location>
        <begin position="1"/>
        <end position="32"/>
    </location>
</feature>
<dbReference type="CDD" id="cd22160">
    <property type="entry name" value="F-box_AtFBL13-like"/>
    <property type="match status" value="1"/>
</dbReference>
<dbReference type="InterPro" id="IPR053781">
    <property type="entry name" value="F-box_AtFBL13-like"/>
</dbReference>
<gene>
    <name evidence="3" type="ORF">HU200_059263</name>
</gene>
<dbReference type="SUPFAM" id="SSF81383">
    <property type="entry name" value="F-box domain"/>
    <property type="match status" value="1"/>
</dbReference>
<organism evidence="3 4">
    <name type="scientific">Digitaria exilis</name>
    <dbReference type="NCBI Taxonomy" id="1010633"/>
    <lineage>
        <taxon>Eukaryota</taxon>
        <taxon>Viridiplantae</taxon>
        <taxon>Streptophyta</taxon>
        <taxon>Embryophyta</taxon>
        <taxon>Tracheophyta</taxon>
        <taxon>Spermatophyta</taxon>
        <taxon>Magnoliopsida</taxon>
        <taxon>Liliopsida</taxon>
        <taxon>Poales</taxon>
        <taxon>Poaceae</taxon>
        <taxon>PACMAD clade</taxon>
        <taxon>Panicoideae</taxon>
        <taxon>Panicodae</taxon>
        <taxon>Paniceae</taxon>
        <taxon>Anthephorinae</taxon>
        <taxon>Digitaria</taxon>
    </lineage>
</organism>
<dbReference type="PANTHER" id="PTHR34145:SF65">
    <property type="entry name" value="FBD DOMAIN-CONTAINING PROTEIN"/>
    <property type="match status" value="1"/>
</dbReference>
<dbReference type="InterPro" id="IPR032675">
    <property type="entry name" value="LRR_dom_sf"/>
</dbReference>
<dbReference type="Pfam" id="PF23622">
    <property type="entry name" value="LRR_At1g61320_AtMIF1"/>
    <property type="match status" value="1"/>
</dbReference>
<reference evidence="3" key="1">
    <citation type="submission" date="2020-07" db="EMBL/GenBank/DDBJ databases">
        <title>Genome sequence and genetic diversity analysis of an under-domesticated orphan crop, white fonio (Digitaria exilis).</title>
        <authorList>
            <person name="Bennetzen J.L."/>
            <person name="Chen S."/>
            <person name="Ma X."/>
            <person name="Wang X."/>
            <person name="Yssel A.E.J."/>
            <person name="Chaluvadi S.R."/>
            <person name="Johnson M."/>
            <person name="Gangashetty P."/>
            <person name="Hamidou F."/>
            <person name="Sanogo M.D."/>
            <person name="Zwaenepoel A."/>
            <person name="Wallace J."/>
            <person name="Van De Peer Y."/>
            <person name="Van Deynze A."/>
        </authorList>
    </citation>
    <scope>NUCLEOTIDE SEQUENCE</scope>
    <source>
        <tissue evidence="3">Leaves</tissue>
    </source>
</reference>
<sequence>MALESEADGEPGAKRRREDDEQEDQHKEVAAGPVVRISALPDDVRRRILTHLPLKDAIRSSALAQRWRHLWKSRWAEPTSSLDVHVLPGDNPKKTINSLESAPRRRLDRFTFVSDNELLGPKLLSRFMEYAAACCVEDLDVEVSRRSCRDKRRLIFNFVPASPLLTRLSLRNVILGGAGLSCNDDVWLEPLPFDCLEVVRLHRVTISIALCRLMALCPRVHTLDMRRCDRAFVPQSATLRTVTVAECGRDRELKVHDAALPNLRSFRFSGRFFVGRMDPFPFCLPKDAALVDLYICIAGEIQIPFFYSDLSRALPVDLSGLTVLTICSNVLEIASSLLKEKCATWPNVRNLQSLKELQLILSGTDTKTLYNIYLFLRASHCHNLERLFVQLPDISNRCLEDLVQGVRFEPLEDGLGKLRMVKVMNFNWHKFEVQLVSSLLRKASTLHKLLLVSPNVTLQHMPGVEEADLSLLKEALANGRMILRESDDPATQPFHSEVFIKV</sequence>
<dbReference type="InterPro" id="IPR036047">
    <property type="entry name" value="F-box-like_dom_sf"/>
</dbReference>
<keyword evidence="4" id="KW-1185">Reference proteome</keyword>
<evidence type="ECO:0000313" key="4">
    <source>
        <dbReference type="Proteomes" id="UP000636709"/>
    </source>
</evidence>
<feature type="compositionally biased region" description="Basic and acidic residues" evidence="1">
    <location>
        <begin position="11"/>
        <end position="29"/>
    </location>
</feature>
<dbReference type="OrthoDB" id="672536at2759"/>
<accession>A0A835A8T6</accession>
<proteinExistence type="predicted"/>
<dbReference type="Gene3D" id="1.20.1280.50">
    <property type="match status" value="1"/>
</dbReference>
<dbReference type="InterPro" id="IPR053772">
    <property type="entry name" value="At1g61320/At1g61330-like"/>
</dbReference>
<dbReference type="InterPro" id="IPR001810">
    <property type="entry name" value="F-box_dom"/>
</dbReference>
<dbReference type="AlphaFoldDB" id="A0A835A8T6"/>
<protein>
    <recommendedName>
        <fullName evidence="2">F-box domain-containing protein</fullName>
    </recommendedName>
</protein>
<comment type="caution">
    <text evidence="3">The sequence shown here is derived from an EMBL/GenBank/DDBJ whole genome shotgun (WGS) entry which is preliminary data.</text>
</comment>
<dbReference type="InterPro" id="IPR055357">
    <property type="entry name" value="LRR_At1g61320_AtMIF1"/>
</dbReference>
<evidence type="ECO:0000313" key="3">
    <source>
        <dbReference type="EMBL" id="KAF8658777.1"/>
    </source>
</evidence>
<evidence type="ECO:0000259" key="2">
    <source>
        <dbReference type="PROSITE" id="PS50181"/>
    </source>
</evidence>
<dbReference type="Pfam" id="PF00646">
    <property type="entry name" value="F-box"/>
    <property type="match status" value="1"/>
</dbReference>
<feature type="domain" description="F-box" evidence="2">
    <location>
        <begin position="34"/>
        <end position="78"/>
    </location>
</feature>
<dbReference type="SUPFAM" id="SSF52047">
    <property type="entry name" value="RNI-like"/>
    <property type="match status" value="1"/>
</dbReference>
<evidence type="ECO:0000256" key="1">
    <source>
        <dbReference type="SAM" id="MobiDB-lite"/>
    </source>
</evidence>
<dbReference type="PROSITE" id="PS50181">
    <property type="entry name" value="FBOX"/>
    <property type="match status" value="1"/>
</dbReference>
<dbReference type="Gene3D" id="3.80.10.10">
    <property type="entry name" value="Ribonuclease Inhibitor"/>
    <property type="match status" value="1"/>
</dbReference>
<dbReference type="EMBL" id="JACEFO010002479">
    <property type="protein sequence ID" value="KAF8658777.1"/>
    <property type="molecule type" value="Genomic_DNA"/>
</dbReference>
<name>A0A835A8T6_9POAL</name>
<dbReference type="Proteomes" id="UP000636709">
    <property type="component" value="Unassembled WGS sequence"/>
</dbReference>